<evidence type="ECO:0000313" key="5">
    <source>
        <dbReference type="Proteomes" id="UP001595690"/>
    </source>
</evidence>
<proteinExistence type="predicted"/>
<dbReference type="RefSeq" id="WP_382376852.1">
    <property type="nucleotide sequence ID" value="NZ_JBHRZI010000023.1"/>
</dbReference>
<feature type="transmembrane region" description="Helical" evidence="2">
    <location>
        <begin position="128"/>
        <end position="150"/>
    </location>
</feature>
<feature type="transmembrane region" description="Helical" evidence="2">
    <location>
        <begin position="5"/>
        <end position="22"/>
    </location>
</feature>
<keyword evidence="5" id="KW-1185">Reference proteome</keyword>
<dbReference type="PROSITE" id="PS50109">
    <property type="entry name" value="HIS_KIN"/>
    <property type="match status" value="1"/>
</dbReference>
<feature type="transmembrane region" description="Helical" evidence="2">
    <location>
        <begin position="96"/>
        <end position="116"/>
    </location>
</feature>
<organism evidence="4 5">
    <name type="scientific">Lentzea rhizosphaerae</name>
    <dbReference type="NCBI Taxonomy" id="2041025"/>
    <lineage>
        <taxon>Bacteria</taxon>
        <taxon>Bacillati</taxon>
        <taxon>Actinomycetota</taxon>
        <taxon>Actinomycetes</taxon>
        <taxon>Pseudonocardiales</taxon>
        <taxon>Pseudonocardiaceae</taxon>
        <taxon>Lentzea</taxon>
    </lineage>
</organism>
<feature type="transmembrane region" description="Helical" evidence="2">
    <location>
        <begin position="37"/>
        <end position="58"/>
    </location>
</feature>
<reference evidence="5" key="1">
    <citation type="journal article" date="2019" name="Int. J. Syst. Evol. Microbiol.">
        <title>The Global Catalogue of Microorganisms (GCM) 10K type strain sequencing project: providing services to taxonomists for standard genome sequencing and annotation.</title>
        <authorList>
            <consortium name="The Broad Institute Genomics Platform"/>
            <consortium name="The Broad Institute Genome Sequencing Center for Infectious Disease"/>
            <person name="Wu L."/>
            <person name="Ma J."/>
        </authorList>
    </citation>
    <scope>NUCLEOTIDE SEQUENCE [LARGE SCALE GENOMIC DNA]</scope>
    <source>
        <strain evidence="5">CGMCC 4.7405</strain>
    </source>
</reference>
<dbReference type="EMBL" id="JBHRZI010000023">
    <property type="protein sequence ID" value="MFC3895305.1"/>
    <property type="molecule type" value="Genomic_DNA"/>
</dbReference>
<dbReference type="SMART" id="SM00387">
    <property type="entry name" value="HATPase_c"/>
    <property type="match status" value="1"/>
</dbReference>
<dbReference type="Proteomes" id="UP001595690">
    <property type="component" value="Unassembled WGS sequence"/>
</dbReference>
<keyword evidence="2" id="KW-1133">Transmembrane helix</keyword>
<dbReference type="InterPro" id="IPR003594">
    <property type="entry name" value="HATPase_dom"/>
</dbReference>
<keyword evidence="2" id="KW-0472">Membrane</keyword>
<evidence type="ECO:0000256" key="2">
    <source>
        <dbReference type="SAM" id="Phobius"/>
    </source>
</evidence>
<sequence>MTRAFAESAVAVIVLAVLWWQGDRLDHLWPARPAGDVFVLLTLAAAVVATASAIVTRIIPDTLDRAIRRLAGPLTLYGLVITPVGIYHLPGEFEPALAVGGLVASTAFLVLLVWALRPRLLAWTHVRWPAAVAVCAALSVGAGLIAQLVARTSDPQVPMVATVVVVLGWFVVASAFVVAGARRRQQLTWRVGFGLAAVALAHLDELLLRPELASPDVDFAALRLIGLLVVFDALARPAVRALRERGQRDRELTDRALAAERVADELAADAAEREHEIRNLVTGLSGVTYLLADREPLTSAVQAELDRLRYLLGHAASHDDEVVLAPLLIRLVALRRARGTKIDLTVDPGVRTTMPAAELAQVITNLLVNCERHAPGSPVQVQAHQHDDTIWIEVSDLGPGFPHGTRRGIGLQVTARLLTEHGGSFCIGTNQHHARGCSALVLVPAATQAGDRAAEEV</sequence>
<dbReference type="SUPFAM" id="SSF55874">
    <property type="entry name" value="ATPase domain of HSP90 chaperone/DNA topoisomerase II/histidine kinase"/>
    <property type="match status" value="1"/>
</dbReference>
<dbReference type="Gene3D" id="3.30.565.10">
    <property type="entry name" value="Histidine kinase-like ATPase, C-terminal domain"/>
    <property type="match status" value="1"/>
</dbReference>
<accession>A0ABV8BZW5</accession>
<keyword evidence="1 4" id="KW-0418">Kinase</keyword>
<evidence type="ECO:0000313" key="4">
    <source>
        <dbReference type="EMBL" id="MFC3895305.1"/>
    </source>
</evidence>
<keyword evidence="1 4" id="KW-0808">Transferase</keyword>
<dbReference type="Pfam" id="PF02518">
    <property type="entry name" value="HATPase_c"/>
    <property type="match status" value="1"/>
</dbReference>
<name>A0ABV8BZW5_9PSEU</name>
<feature type="domain" description="Histidine kinase" evidence="3">
    <location>
        <begin position="272"/>
        <end position="447"/>
    </location>
</feature>
<dbReference type="InterPro" id="IPR036890">
    <property type="entry name" value="HATPase_C_sf"/>
</dbReference>
<evidence type="ECO:0000259" key="3">
    <source>
        <dbReference type="PROSITE" id="PS50109"/>
    </source>
</evidence>
<keyword evidence="2" id="KW-0812">Transmembrane</keyword>
<dbReference type="GO" id="GO:0016301">
    <property type="term" value="F:kinase activity"/>
    <property type="evidence" value="ECO:0007669"/>
    <property type="project" value="UniProtKB-KW"/>
</dbReference>
<dbReference type="InterPro" id="IPR005467">
    <property type="entry name" value="His_kinase_dom"/>
</dbReference>
<feature type="transmembrane region" description="Helical" evidence="2">
    <location>
        <begin position="156"/>
        <end position="179"/>
    </location>
</feature>
<protein>
    <submittedName>
        <fullName evidence="4">Sensor histidine kinase</fullName>
    </submittedName>
</protein>
<evidence type="ECO:0000256" key="1">
    <source>
        <dbReference type="ARBA" id="ARBA00022777"/>
    </source>
</evidence>
<comment type="caution">
    <text evidence="4">The sequence shown here is derived from an EMBL/GenBank/DDBJ whole genome shotgun (WGS) entry which is preliminary data.</text>
</comment>
<gene>
    <name evidence="4" type="ORF">ACFOWZ_27825</name>
</gene>
<feature type="transmembrane region" description="Helical" evidence="2">
    <location>
        <begin position="70"/>
        <end position="90"/>
    </location>
</feature>